<evidence type="ECO:0000313" key="5">
    <source>
        <dbReference type="Proteomes" id="UP000282086"/>
    </source>
</evidence>
<gene>
    <name evidence="4" type="ORF">NCTC129_03323</name>
</gene>
<evidence type="ECO:0000256" key="2">
    <source>
        <dbReference type="ARBA" id="ARBA00022519"/>
    </source>
</evidence>
<dbReference type="AlphaFoldDB" id="A0A447N1I1"/>
<organism evidence="4 5">
    <name type="scientific">Salmonella enterica I</name>
    <dbReference type="NCBI Taxonomy" id="59201"/>
    <lineage>
        <taxon>Bacteria</taxon>
        <taxon>Pseudomonadati</taxon>
        <taxon>Pseudomonadota</taxon>
        <taxon>Gammaproteobacteria</taxon>
        <taxon>Enterobacterales</taxon>
        <taxon>Enterobacteriaceae</taxon>
        <taxon>Salmonella</taxon>
    </lineage>
</organism>
<name>A0A447N1I1_SALET</name>
<evidence type="ECO:0000256" key="1">
    <source>
        <dbReference type="ARBA" id="ARBA00004429"/>
    </source>
</evidence>
<keyword evidence="2" id="KW-1003">Cell membrane</keyword>
<dbReference type="Proteomes" id="UP000282086">
    <property type="component" value="Chromosome"/>
</dbReference>
<comment type="subcellular location">
    <subcellularLocation>
        <location evidence="1">Cell inner membrane</location>
        <topology evidence="1">Multi-pass membrane protein</topology>
    </subcellularLocation>
</comment>
<dbReference type="Gene3D" id="1.20.1250.20">
    <property type="entry name" value="MFS general substrate transporter like domains"/>
    <property type="match status" value="1"/>
</dbReference>
<evidence type="ECO:0000256" key="3">
    <source>
        <dbReference type="SAM" id="Phobius"/>
    </source>
</evidence>
<evidence type="ECO:0000313" key="4">
    <source>
        <dbReference type="EMBL" id="VDZ97112.1"/>
    </source>
</evidence>
<reference evidence="4 5" key="1">
    <citation type="submission" date="2018-12" db="EMBL/GenBank/DDBJ databases">
        <authorList>
            <consortium name="Pathogen Informatics"/>
        </authorList>
    </citation>
    <scope>NUCLEOTIDE SEQUENCE [LARGE SCALE GENOMIC DNA]</scope>
    <source>
        <strain evidence="4 5">NCTC129</strain>
    </source>
</reference>
<protein>
    <submittedName>
        <fullName evidence="4">Membrane protein</fullName>
    </submittedName>
</protein>
<keyword evidence="3" id="KW-1133">Transmembrane helix</keyword>
<dbReference type="EMBL" id="LR134140">
    <property type="protein sequence ID" value="VDZ97112.1"/>
    <property type="molecule type" value="Genomic_DNA"/>
</dbReference>
<dbReference type="GO" id="GO:0005886">
    <property type="term" value="C:plasma membrane"/>
    <property type="evidence" value="ECO:0007669"/>
    <property type="project" value="UniProtKB-SubCell"/>
</dbReference>
<keyword evidence="2" id="KW-0997">Cell inner membrane</keyword>
<proteinExistence type="predicted"/>
<keyword evidence="3" id="KW-0812">Transmembrane</keyword>
<sequence length="106" mass="12410">MPFFTWWIGTHGWRSNFFLCAALGLIPLWLLWRYVADKPEQLKGISEQELAYIKAGQETESAGSSESFMLRVKPVITNYCYWLLVLWYLCLQCLYWGDDYLAANLS</sequence>
<keyword evidence="3" id="KW-0472">Membrane</keyword>
<accession>A0A447N1I1</accession>
<dbReference type="InterPro" id="IPR036259">
    <property type="entry name" value="MFS_trans_sf"/>
</dbReference>
<dbReference type="SUPFAM" id="SSF103473">
    <property type="entry name" value="MFS general substrate transporter"/>
    <property type="match status" value="1"/>
</dbReference>
<feature type="transmembrane region" description="Helical" evidence="3">
    <location>
        <begin position="79"/>
        <end position="97"/>
    </location>
</feature>
<feature type="transmembrane region" description="Helical" evidence="3">
    <location>
        <begin position="12"/>
        <end position="32"/>
    </location>
</feature>